<sequence length="382" mass="42543">MLFPRIFRPNLVIPRYSKFYYCSGKRMPLSKLQGVKLPASADFHVHLRDGDMMELVTPTIRQGGVNTVFVMPNLVPPVTTVDRALEYKQRLQAIEPNVNYLMSLYLHETITPETIIDAKKRGITGVKSYPAGVTTNSSSGVIDYTQFYPVFAEMERQDMILNLHGEVPSKGDVTVLTAEERFLPTLLQLHEKFPKLRIILEHCTTAAAVEAVKKCGPTVAGTITAHHLSIIIDSWAGDPFCFCKPVAKTPADRDALLRAAASGNPKFFFGSDSAPHPAVSKRGGDKIAAGVFTQPHTTQLVIDAFEQACQNGVLKEEDITPEIIEGFMSKFGRNFYGIGEEQKEFIVIDKKDEKIPNILKSDKVDVVPFRRDQQTWSVSWSA</sequence>
<dbReference type="RefSeq" id="XP_041537261.1">
    <property type="nucleotide sequence ID" value="XM_041688335.1"/>
</dbReference>
<dbReference type="GO" id="GO:0006207">
    <property type="term" value="P:'de novo' pyrimidine nucleobase biosynthetic process"/>
    <property type="evidence" value="ECO:0007669"/>
    <property type="project" value="TreeGrafter"/>
</dbReference>
<dbReference type="InterPro" id="IPR004721">
    <property type="entry name" value="DHOdimr"/>
</dbReference>
<dbReference type="PIRSF" id="PIRSF001237">
    <property type="entry name" value="DHOdimr"/>
    <property type="match status" value="1"/>
</dbReference>
<dbReference type="OrthoDB" id="1670005at2759"/>
<evidence type="ECO:0000256" key="6">
    <source>
        <dbReference type="ARBA" id="ARBA00022801"/>
    </source>
</evidence>
<dbReference type="PANTHER" id="PTHR43137:SF1">
    <property type="entry name" value="DIHYDROOROTASE"/>
    <property type="match status" value="1"/>
</dbReference>
<dbReference type="InterPro" id="IPR032466">
    <property type="entry name" value="Metal_Hydrolase"/>
</dbReference>
<evidence type="ECO:0000256" key="1">
    <source>
        <dbReference type="ARBA" id="ARBA00001947"/>
    </source>
</evidence>
<keyword evidence="7" id="KW-0862">Zinc</keyword>
<dbReference type="AlphaFoldDB" id="A0A7R7VZC5"/>
<keyword evidence="5" id="KW-0479">Metal-binding</keyword>
<keyword evidence="10" id="KW-1185">Reference proteome</keyword>
<keyword evidence="8" id="KW-0665">Pyrimidine biosynthesis</keyword>
<reference evidence="9" key="1">
    <citation type="submission" date="2021-01" db="EMBL/GenBank/DDBJ databases">
        <authorList>
            <consortium name="Aspergillus luchuensis mut. kawachii IFO 4304 genome sequencing consortium"/>
            <person name="Kazuki M."/>
            <person name="Futagami T."/>
        </authorList>
    </citation>
    <scope>NUCLEOTIDE SEQUENCE</scope>
    <source>
        <strain evidence="9">IFO 4308</strain>
    </source>
</reference>
<protein>
    <recommendedName>
        <fullName evidence="4">dihydroorotase</fullName>
        <ecNumber evidence="4">3.5.2.3</ecNumber>
    </recommendedName>
</protein>
<dbReference type="GO" id="GO:0004151">
    <property type="term" value="F:dihydroorotase activity"/>
    <property type="evidence" value="ECO:0007669"/>
    <property type="project" value="UniProtKB-EC"/>
</dbReference>
<dbReference type="InterPro" id="IPR002195">
    <property type="entry name" value="Dihydroorotase_CS"/>
</dbReference>
<dbReference type="CDD" id="cd01294">
    <property type="entry name" value="DHOase"/>
    <property type="match status" value="1"/>
</dbReference>
<dbReference type="FunFam" id="3.20.20.140:FF:000041">
    <property type="entry name" value="Dihydroorotase, variant"/>
    <property type="match status" value="1"/>
</dbReference>
<dbReference type="PROSITE" id="PS00483">
    <property type="entry name" value="DIHYDROOROTASE_2"/>
    <property type="match status" value="1"/>
</dbReference>
<dbReference type="PROSITE" id="PS00482">
    <property type="entry name" value="DIHYDROOROTASE_1"/>
    <property type="match status" value="1"/>
</dbReference>
<dbReference type="GeneID" id="64954820"/>
<evidence type="ECO:0000256" key="8">
    <source>
        <dbReference type="ARBA" id="ARBA00022975"/>
    </source>
</evidence>
<dbReference type="EMBL" id="AP024425">
    <property type="protein sequence ID" value="BCR93495.1"/>
    <property type="molecule type" value="Genomic_DNA"/>
</dbReference>
<evidence type="ECO:0000256" key="2">
    <source>
        <dbReference type="ARBA" id="ARBA00004880"/>
    </source>
</evidence>
<comment type="pathway">
    <text evidence="2">Pyrimidine metabolism; UMP biosynthesis via de novo pathway; (S)-dihydroorotate from bicarbonate: step 3/3.</text>
</comment>
<dbReference type="SUPFAM" id="SSF51556">
    <property type="entry name" value="Metallo-dependent hydrolases"/>
    <property type="match status" value="1"/>
</dbReference>
<dbReference type="HAMAP" id="MF_00219">
    <property type="entry name" value="PyrC_classII"/>
    <property type="match status" value="1"/>
</dbReference>
<comment type="similarity">
    <text evidence="3">Belongs to the metallo-dependent hydrolases superfamily. DHOase family. Class II DHOase subfamily.</text>
</comment>
<dbReference type="EC" id="3.5.2.3" evidence="4"/>
<evidence type="ECO:0000313" key="10">
    <source>
        <dbReference type="Proteomes" id="UP000661280"/>
    </source>
</evidence>
<organism evidence="9 10">
    <name type="scientific">Aspergillus kawachii</name>
    <name type="common">White koji mold</name>
    <name type="synonym">Aspergillus awamori var. kawachi</name>
    <dbReference type="NCBI Taxonomy" id="1069201"/>
    <lineage>
        <taxon>Eukaryota</taxon>
        <taxon>Fungi</taxon>
        <taxon>Dikarya</taxon>
        <taxon>Ascomycota</taxon>
        <taxon>Pezizomycotina</taxon>
        <taxon>Eurotiomycetes</taxon>
        <taxon>Eurotiomycetidae</taxon>
        <taxon>Eurotiales</taxon>
        <taxon>Aspergillaceae</taxon>
        <taxon>Aspergillus</taxon>
        <taxon>Aspergillus subgen. Circumdati</taxon>
    </lineage>
</organism>
<dbReference type="GO" id="GO:0046872">
    <property type="term" value="F:metal ion binding"/>
    <property type="evidence" value="ECO:0007669"/>
    <property type="project" value="UniProtKB-KW"/>
</dbReference>
<evidence type="ECO:0000256" key="7">
    <source>
        <dbReference type="ARBA" id="ARBA00022833"/>
    </source>
</evidence>
<dbReference type="Gene3D" id="3.20.20.140">
    <property type="entry name" value="Metal-dependent hydrolases"/>
    <property type="match status" value="1"/>
</dbReference>
<dbReference type="GO" id="GO:0044205">
    <property type="term" value="P:'de novo' UMP biosynthetic process"/>
    <property type="evidence" value="ECO:0007669"/>
    <property type="project" value="UniProtKB-UniPathway"/>
</dbReference>
<gene>
    <name evidence="9" type="ORF">AKAW2_10541A</name>
</gene>
<dbReference type="NCBIfam" id="TIGR00856">
    <property type="entry name" value="pyrC_dimer"/>
    <property type="match status" value="1"/>
</dbReference>
<accession>A0A7R7VZC5</accession>
<evidence type="ECO:0000256" key="4">
    <source>
        <dbReference type="ARBA" id="ARBA00012860"/>
    </source>
</evidence>
<dbReference type="KEGG" id="aluc:AKAW2_10541A"/>
<dbReference type="PANTHER" id="PTHR43137">
    <property type="entry name" value="DIHYDROOROTASE"/>
    <property type="match status" value="1"/>
</dbReference>
<name>A0A7R7VZC5_ASPKA</name>
<dbReference type="Proteomes" id="UP000661280">
    <property type="component" value="Chromosome 1"/>
</dbReference>
<keyword evidence="6" id="KW-0378">Hydrolase</keyword>
<proteinExistence type="inferred from homology"/>
<evidence type="ECO:0000256" key="3">
    <source>
        <dbReference type="ARBA" id="ARBA00005631"/>
    </source>
</evidence>
<comment type="cofactor">
    <cofactor evidence="1">
        <name>Zn(2+)</name>
        <dbReference type="ChEBI" id="CHEBI:29105"/>
    </cofactor>
</comment>
<evidence type="ECO:0000313" key="9">
    <source>
        <dbReference type="EMBL" id="BCR93495.1"/>
    </source>
</evidence>
<dbReference type="GO" id="GO:0005737">
    <property type="term" value="C:cytoplasm"/>
    <property type="evidence" value="ECO:0007669"/>
    <property type="project" value="TreeGrafter"/>
</dbReference>
<dbReference type="UniPathway" id="UPA00070">
    <property type="reaction ID" value="UER00117"/>
</dbReference>
<evidence type="ECO:0000256" key="5">
    <source>
        <dbReference type="ARBA" id="ARBA00022723"/>
    </source>
</evidence>
<reference evidence="9" key="2">
    <citation type="submission" date="2021-02" db="EMBL/GenBank/DDBJ databases">
        <title>Aspergillus luchuensis mut. kawachii IFO 4304 genome sequence.</title>
        <authorList>
            <person name="Mori K."/>
            <person name="Kadooka C."/>
            <person name="Goto M."/>
            <person name="Futagami T."/>
        </authorList>
    </citation>
    <scope>NUCLEOTIDE SEQUENCE</scope>
    <source>
        <strain evidence="9">IFO 4308</strain>
    </source>
</reference>